<feature type="domain" description="FecR protein" evidence="1">
    <location>
        <begin position="61"/>
        <end position="154"/>
    </location>
</feature>
<evidence type="ECO:0000259" key="1">
    <source>
        <dbReference type="Pfam" id="PF04773"/>
    </source>
</evidence>
<proteinExistence type="predicted"/>
<comment type="caution">
    <text evidence="2">The sequence shown here is derived from an EMBL/GenBank/DDBJ whole genome shotgun (WGS) entry which is preliminary data.</text>
</comment>
<gene>
    <name evidence="2" type="ORF">DDE23_06830</name>
</gene>
<dbReference type="Proteomes" id="UP000244810">
    <property type="component" value="Unassembled WGS sequence"/>
</dbReference>
<keyword evidence="3" id="KW-1185">Reference proteome</keyword>
<evidence type="ECO:0000313" key="2">
    <source>
        <dbReference type="EMBL" id="PVE48759.1"/>
    </source>
</evidence>
<dbReference type="Gene3D" id="2.60.120.1440">
    <property type="match status" value="1"/>
</dbReference>
<organism evidence="2 3">
    <name type="scientific">Pararhodobacter aggregans</name>
    <dbReference type="NCBI Taxonomy" id="404875"/>
    <lineage>
        <taxon>Bacteria</taxon>
        <taxon>Pseudomonadati</taxon>
        <taxon>Pseudomonadota</taxon>
        <taxon>Alphaproteobacteria</taxon>
        <taxon>Rhodobacterales</taxon>
        <taxon>Paracoccaceae</taxon>
        <taxon>Pararhodobacter</taxon>
    </lineage>
</organism>
<protein>
    <submittedName>
        <fullName evidence="2">Iron dicitrate transport regulator FecR</fullName>
    </submittedName>
</protein>
<dbReference type="AlphaFoldDB" id="A0A2T7UW16"/>
<reference evidence="2 3" key="1">
    <citation type="journal article" date="2011" name="Syst. Appl. Microbiol.">
        <title>Defluviimonas denitrificans gen. nov., sp. nov., and Pararhodobacter aggregans gen. nov., sp. nov., non-phototrophic Rhodobacteraceae from the biofilter of a marine aquaculture.</title>
        <authorList>
            <person name="Foesel B.U."/>
            <person name="Drake H.L."/>
            <person name="Schramm A."/>
        </authorList>
    </citation>
    <scope>NUCLEOTIDE SEQUENCE [LARGE SCALE GENOMIC DNA]</scope>
    <source>
        <strain evidence="2 3">D1-19</strain>
    </source>
</reference>
<dbReference type="InterPro" id="IPR006311">
    <property type="entry name" value="TAT_signal"/>
</dbReference>
<dbReference type="PROSITE" id="PS51318">
    <property type="entry name" value="TAT"/>
    <property type="match status" value="1"/>
</dbReference>
<dbReference type="EMBL" id="QDDR01000002">
    <property type="protein sequence ID" value="PVE48759.1"/>
    <property type="molecule type" value="Genomic_DNA"/>
</dbReference>
<evidence type="ECO:0000313" key="3">
    <source>
        <dbReference type="Proteomes" id="UP000244810"/>
    </source>
</evidence>
<name>A0A2T7UW16_9RHOB</name>
<dbReference type="InterPro" id="IPR006860">
    <property type="entry name" value="FecR"/>
</dbReference>
<dbReference type="RefSeq" id="WP_107750291.1">
    <property type="nucleotide sequence ID" value="NZ_QBKF01000002.1"/>
</dbReference>
<dbReference type="OrthoDB" id="8443045at2"/>
<accession>A0A2T7UW16</accession>
<sequence length="202" mass="20825">MTQLSRRHLLITAAALPLAARSARADARLGEVLEASGAGSVTRGGALLPLEPGLALMEGDQAATGEDGLALLLLDRETRINLGLGSSIELASYLGEIGGTINVGGAMVFDRPETLPPLDLRFVTAFGEIGVRGTRFFVGPSRGDYAVFVERGEVAVSNAGETRVLIAGDGCTLHEGAAPGEPSPWGAARIDEAFASLGLTRS</sequence>
<dbReference type="Pfam" id="PF04773">
    <property type="entry name" value="FecR"/>
    <property type="match status" value="1"/>
</dbReference>